<evidence type="ECO:0000256" key="2">
    <source>
        <dbReference type="ARBA" id="ARBA00022801"/>
    </source>
</evidence>
<dbReference type="InterPro" id="IPR045529">
    <property type="entry name" value="DUF6469"/>
</dbReference>
<keyword evidence="4 5" id="KW-0067">ATP-binding</keyword>
<organism evidence="7 8">
    <name type="scientific">Nyssa sinensis</name>
    <dbReference type="NCBI Taxonomy" id="561372"/>
    <lineage>
        <taxon>Eukaryota</taxon>
        <taxon>Viridiplantae</taxon>
        <taxon>Streptophyta</taxon>
        <taxon>Embryophyta</taxon>
        <taxon>Tracheophyta</taxon>
        <taxon>Spermatophyta</taxon>
        <taxon>Magnoliopsida</taxon>
        <taxon>eudicotyledons</taxon>
        <taxon>Gunneridae</taxon>
        <taxon>Pentapetalae</taxon>
        <taxon>asterids</taxon>
        <taxon>Cornales</taxon>
        <taxon>Nyssaceae</taxon>
        <taxon>Nyssa</taxon>
    </lineage>
</organism>
<keyword evidence="1 5" id="KW-0547">Nucleotide-binding</keyword>
<proteinExistence type="predicted"/>
<dbReference type="SUPFAM" id="SSF52540">
    <property type="entry name" value="P-loop containing nucleoside triphosphate hydrolases"/>
    <property type="match status" value="2"/>
</dbReference>
<dbReference type="InterPro" id="IPR027417">
    <property type="entry name" value="P-loop_NTPase"/>
</dbReference>
<gene>
    <name evidence="7" type="ORF">F0562_032403</name>
</gene>
<evidence type="ECO:0000256" key="1">
    <source>
        <dbReference type="ARBA" id="ARBA00022741"/>
    </source>
</evidence>
<dbReference type="OrthoDB" id="3156807at2759"/>
<dbReference type="GO" id="GO:0005524">
    <property type="term" value="F:ATP binding"/>
    <property type="evidence" value="ECO:0007669"/>
    <property type="project" value="UniProtKB-UniRule"/>
</dbReference>
<name>A0A5J5ARH4_9ASTE</name>
<dbReference type="InterPro" id="IPR041679">
    <property type="entry name" value="DNA2/NAM7-like_C"/>
</dbReference>
<dbReference type="PROSITE" id="PS51198">
    <property type="entry name" value="UVRD_HELICASE_ATP_BIND"/>
    <property type="match status" value="1"/>
</dbReference>
<dbReference type="Pfam" id="PF13087">
    <property type="entry name" value="AAA_12"/>
    <property type="match status" value="1"/>
</dbReference>
<dbReference type="Gene3D" id="3.40.50.300">
    <property type="entry name" value="P-loop containing nucleotide triphosphate hydrolases"/>
    <property type="match status" value="4"/>
</dbReference>
<evidence type="ECO:0000256" key="4">
    <source>
        <dbReference type="ARBA" id="ARBA00022840"/>
    </source>
</evidence>
<evidence type="ECO:0000259" key="6">
    <source>
        <dbReference type="PROSITE" id="PS51198"/>
    </source>
</evidence>
<dbReference type="Pfam" id="PF13086">
    <property type="entry name" value="AAA_11"/>
    <property type="match status" value="2"/>
</dbReference>
<feature type="domain" description="UvrD-like helicase ATP-binding" evidence="6">
    <location>
        <begin position="1082"/>
        <end position="1475"/>
    </location>
</feature>
<keyword evidence="8" id="KW-1185">Reference proteome</keyword>
<evidence type="ECO:0000256" key="5">
    <source>
        <dbReference type="PROSITE-ProRule" id="PRU00560"/>
    </source>
</evidence>
<keyword evidence="3 5" id="KW-0347">Helicase</keyword>
<dbReference type="GO" id="GO:0005694">
    <property type="term" value="C:chromosome"/>
    <property type="evidence" value="ECO:0007669"/>
    <property type="project" value="UniProtKB-ARBA"/>
</dbReference>
<keyword evidence="2 5" id="KW-0378">Hydrolase</keyword>
<dbReference type="GO" id="GO:0004386">
    <property type="term" value="F:helicase activity"/>
    <property type="evidence" value="ECO:0007669"/>
    <property type="project" value="UniProtKB-UniRule"/>
</dbReference>
<dbReference type="InterPro" id="IPR014016">
    <property type="entry name" value="UvrD-like_ATP-bd"/>
</dbReference>
<dbReference type="GO" id="GO:0016787">
    <property type="term" value="F:hydrolase activity"/>
    <property type="evidence" value="ECO:0007669"/>
    <property type="project" value="UniProtKB-UniRule"/>
</dbReference>
<dbReference type="Proteomes" id="UP000325577">
    <property type="component" value="Linkage Group LG19"/>
</dbReference>
<dbReference type="Pfam" id="PF00580">
    <property type="entry name" value="UvrD-helicase"/>
    <property type="match status" value="1"/>
</dbReference>
<accession>A0A5J5ARH4</accession>
<dbReference type="InterPro" id="IPR041677">
    <property type="entry name" value="DNA2/NAM7_AAA_11"/>
</dbReference>
<dbReference type="FunFam" id="3.40.50.300:FF:000326">
    <property type="entry name" value="P-loop containing nucleoside triphosphate hydrolase"/>
    <property type="match status" value="1"/>
</dbReference>
<feature type="binding site" evidence="5">
    <location>
        <begin position="1103"/>
        <end position="1110"/>
    </location>
    <ligand>
        <name>ATP</name>
        <dbReference type="ChEBI" id="CHEBI:30616"/>
    </ligand>
</feature>
<dbReference type="InterPro" id="IPR039904">
    <property type="entry name" value="TRANK1"/>
</dbReference>
<dbReference type="InterPro" id="IPR047187">
    <property type="entry name" value="SF1_C_Upf1"/>
</dbReference>
<dbReference type="EMBL" id="CM018042">
    <property type="protein sequence ID" value="KAA8532342.1"/>
    <property type="molecule type" value="Genomic_DNA"/>
</dbReference>
<evidence type="ECO:0000256" key="3">
    <source>
        <dbReference type="ARBA" id="ARBA00022806"/>
    </source>
</evidence>
<dbReference type="PANTHER" id="PTHR21529:SF4">
    <property type="entry name" value="TPR AND ANKYRIN REPEAT-CONTAINING PROTEIN 1"/>
    <property type="match status" value="1"/>
</dbReference>
<evidence type="ECO:0000313" key="8">
    <source>
        <dbReference type="Proteomes" id="UP000325577"/>
    </source>
</evidence>
<sequence>MMTEKGPSISDKKRPAGLRHSGLIDLVFSWSLEDIFNENLYKNRVEKIPGSFQSEEHYLGSYVYPLLEETRADLASSMEIIYSAPFSKVIFLNESDETLLYDIKVDDWRNRFSDRGKAPYCILPGDIIILSDVKPVTVSDLRQVGRTWTFASVTNITEDENEVDSTSTYFKVKASKDIGVKEGMRKSLFVVFLINITTNKRIWNSLHMFTNLKIIKEVLCTNSVVEEDCDICSVQSNSQLAVRFGLSLLYKLNESQTKAILASLLKMKCNHKSFVELIWGPPGTGKTKIVSVMLFNLLRVNYRILTCAPTNVAITEVASRVIKLVKESFEAESTSDVLFCSLGDILLFGNKDRLKVGSEIEEIYLDYRIERLAECLGPLTGWRHCLTSMIDFLEDCVSQYHIFVENELIKLKECCDQDEFREMEFKSFLEFARARFKSIASALRRCLSIFCTHLPKHFLLEHNFQNMVSLVCLLDSLETLLFQDNVVSEELEELLSRQEIVEEPSESFVDMPLLLCLWRSKCPSVLKTLWHSLEELDLPSVMNKHSITEFCFQAASLIFCTASSSYKLHSVEMKPPNLLIIDEAAQLKECESVIPLQLQGMRHAILIGDEWQLPAMVNSKVSDEAGFGRSLFERLSSLGHSKHLLNIQYRMHPSISFFPNSNFYHNQILDAPNVKNQNYDRHYLPGPMFGPYSFINIVGGREELDDVGHSRRNMVEVAVVLKIVQNLYKAWNGYKNKLSIGVVSPYAAQVMAIQDKLGKKFENNGGFVVKVKSIDGCQGGEEDVIILSTVRINNGGFVGFVSSPQRTNVALTRARHCLWILGNERTLANSGSVWEAIVRDAKDRHCFFNADEDTAIAKAILDVKKEHDQLDDLLTGNSVLFKTARWKVLFSDNFRKSFRKLMSIRTKKSVLNLLVKLSTGWRPKKRNVDSVCESSSQALKQFKVEGLFLVCTIDIVKDFGYIQVLKVWDILPLEEIPKLVKRLDGIFATYTDDFINHCKEKCLEGDLEVPQRWVTPYDIVCFKNISNNEFGSDSSASAVDGRSYVENSKVSESLLLMKFYSLSSGVVSHLLSDRDGRELDLPFEVTDQEMEIILFNRSTFILGRSGTGKTTVLTMKLFQKEQQHHMACEGLFAVESRTTTGTSKRNEVGECIGETKGTVLRQLFVTVSPKLCYAVKQHVSQLKSFACGECSAENSSIDMDDKAKFKDIPDSFVDIPPNKYPLIITFHKFLMMLDGTLGNSYFERFHDVRKLSDGKTRSSRSVALQTFIRTKEVNYDRFCSFYWPHFNTQLTKKLDSSRVFTEIISHIKGGLQAGEACDGKLSREDYVLLSEGRVSSLNKQKRQIIYDIFQDYEKIKMENGEFDLADLVIDLHHRLCYERFEVEEMDFVYIDEVQDLTMRQIALFKYICRNVDEGFIFSGDTAQTIARGIDFRFQDIRSLFYKEFVLESRSDGSTGRNEKGQISEIFNLSQNFRTHAGVLKLAQSVIELLYRFFPQSVDVLKPETSLIYGEAPILLEPGTDENMIVTIFGNSGNVGGNIVGFGAEQVILIRDDCARMEISDYVGKQALVLTIVECKGLEFQDVLLYNFFGSSPLKNQWRVIYEFMKEQDLLDATSPKSFPHFDQARHNVMCSELKQLYVAITRTRQRLWICENIEEPSRPMFDYWKKKCLVQVKKLDYLLAQAMQVASSPEEWKARGIKLFWENYYEMATMCFERAGDTMWEKRAKASGLKVAADRMHASNPEMAFPVLREAAEIFDSIGRAESAAECFCDLGEYERAGRIYLDKCEESELKKAGECFSLAGCYKLAAEVYARGNYFSECLSVCTKGKLFDMGLQYVGYWKQHAPRDNGMATRSNDIEKIEQEFLETCALHYYEVKDKRSMMKFVKAFHSMALRRNFLKSLDCPDELLLLEEESGNFLEAAEIAKLRGDLLLEADLLGKAGHFNEASLLILWYVFSNSLWVSGSTGWPLKQFTQKDELLSKAKLFAKKVSDIFYESVCTEVNILSNEQTNLLDLKQYFNASQRHKSLRGEILSVRKILDAHLHSNTSNYEWETELVVDMIKHSEDIISQNRVSVETLFYFWNLWKENILKIFEYLECLETQDVNKYLNYSEFCLNYFGIRRQFSNLNIIYILLNSDADWVRDVDDRFLRRSKKLVFAEARQFVPAARSHWRAELLSVGVKVLKTFEALYKISTMNSLSLFCQSICLIHIFEVAKFFMESKFLDCKFHDTRMLQNFLKLSTGYLQKVFPLEWRESLTESMISLRGTEFSRKLLEEVIRGNLEVKGELTYGQIGRVVMVLLGSGKPTNELYKEIVKSFDGTLSWRAFVENLSGNVEPEFSQRSPLSNFGEAPKVVSLVYSFDKALKDTYNANWRTYDYISPSCFLYLVDRLLILVSYFQGLFFTTKSSFVEWLFYTQSYDNPCASSVTEMQSSPGGIFDNVAHIVQQLLYNKQDTVEWIGKSNFNYCYPLLVLRLVVILCLLCVNSGKYFDVLFGLLRRGDITSQLPREFLDVLRRNDVKINASMLAEAFKNIGDPLVIVSLGKNCSKYLCPDAIFVYMEATQCREDIMKVLFPRNIKAPESQNVTVELNTTNSFGVGLTENSSNQGNYSTVQSSNFASKADQNISTKNWDEGNLKMNWGLFWEISDTLQSLEKNKLGNLMSFMPTASKLKVEVEKNINVLTAALSHFFKKKPCDGEDGNIFGEANSMLDELKQLYSALDVSDKKLKKNLSTIGELLKRLQLRRARLETFLDQLFEDNDKNAMGEASDSSIVSETQYNMGADNSNDEDTSNSGEGKMKVVASETQSKGEEIETDVEVVAHVWMDTAADFVAAKYKMDVVTLSADEVNTRP</sequence>
<protein>
    <recommendedName>
        <fullName evidence="6">UvrD-like helicase ATP-binding domain-containing protein</fullName>
    </recommendedName>
</protein>
<evidence type="ECO:0000313" key="7">
    <source>
        <dbReference type="EMBL" id="KAA8532342.1"/>
    </source>
</evidence>
<dbReference type="CDD" id="cd18808">
    <property type="entry name" value="SF1_C_Upf1"/>
    <property type="match status" value="1"/>
</dbReference>
<dbReference type="PANTHER" id="PTHR21529">
    <property type="entry name" value="MAMMARY TURMOR VIRUS RECEPTOR HOMOLOG 1, 2 MTVR1, 2"/>
    <property type="match status" value="1"/>
</dbReference>
<dbReference type="Pfam" id="PF20073">
    <property type="entry name" value="DUF6469"/>
    <property type="match status" value="1"/>
</dbReference>
<reference evidence="7 8" key="1">
    <citation type="submission" date="2019-09" db="EMBL/GenBank/DDBJ databases">
        <title>A chromosome-level genome assembly of the Chinese tupelo Nyssa sinensis.</title>
        <authorList>
            <person name="Yang X."/>
            <person name="Kang M."/>
            <person name="Yang Y."/>
            <person name="Xiong H."/>
            <person name="Wang M."/>
            <person name="Zhang Z."/>
            <person name="Wang Z."/>
            <person name="Wu H."/>
            <person name="Ma T."/>
            <person name="Liu J."/>
            <person name="Xi Z."/>
        </authorList>
    </citation>
    <scope>NUCLEOTIDE SEQUENCE [LARGE SCALE GENOMIC DNA]</scope>
    <source>
        <strain evidence="7">J267</strain>
        <tissue evidence="7">Leaf</tissue>
    </source>
</reference>